<evidence type="ECO:0000313" key="2">
    <source>
        <dbReference type="Proteomes" id="UP000053477"/>
    </source>
</evidence>
<dbReference type="EMBL" id="KQ085898">
    <property type="protein sequence ID" value="KLO18089.1"/>
    <property type="molecule type" value="Genomic_DNA"/>
</dbReference>
<accession>A0A0H2S247</accession>
<gene>
    <name evidence="1" type="ORF">SCHPADRAFT_913332</name>
</gene>
<proteinExistence type="predicted"/>
<dbReference type="Proteomes" id="UP000053477">
    <property type="component" value="Unassembled WGS sequence"/>
</dbReference>
<dbReference type="PANTHER" id="PTHR31902">
    <property type="entry name" value="ACTIN PATCHES DISTAL PROTEIN 1"/>
    <property type="match status" value="1"/>
</dbReference>
<name>A0A0H2S247_9AGAM</name>
<keyword evidence="2" id="KW-1185">Reference proteome</keyword>
<dbReference type="PANTHER" id="PTHR31902:SF14">
    <property type="entry name" value="ACTIN PATCHES DISTAL PROTEIN 1"/>
    <property type="match status" value="1"/>
</dbReference>
<organism evidence="1 2">
    <name type="scientific">Schizopora paradoxa</name>
    <dbReference type="NCBI Taxonomy" id="27342"/>
    <lineage>
        <taxon>Eukaryota</taxon>
        <taxon>Fungi</taxon>
        <taxon>Dikarya</taxon>
        <taxon>Basidiomycota</taxon>
        <taxon>Agaricomycotina</taxon>
        <taxon>Agaricomycetes</taxon>
        <taxon>Hymenochaetales</taxon>
        <taxon>Schizoporaceae</taxon>
        <taxon>Schizopora</taxon>
    </lineage>
</organism>
<dbReference type="Gene3D" id="3.40.30.10">
    <property type="entry name" value="Glutaredoxin"/>
    <property type="match status" value="1"/>
</dbReference>
<sequence>MATADQLSSSARTNLREGLAGSGPFHKSCIFLHHPDPPSKYPRKVSSDLLRSLTLRAVLHKGLVNFCWRSDDDFVVGDTGISESYPATIFLGGEHVNSERRVFHVPNVSHNNLDVVDSILSLRDGEETQGTKEYQAPVEEQHIYVCTHGARDCRCGDTGGAVVEALRQELASRRAKARSSTSNSNSPSIWDRIRIGEVAHVGGHKYAANVLLYPGGEWLGKITPSDVPALLDLVGSEGQEEAETHYPFVLSHSRGRMGVENDVHRQLLEHLSQSQY</sequence>
<dbReference type="AlphaFoldDB" id="A0A0H2S247"/>
<dbReference type="Pfam" id="PF06999">
    <property type="entry name" value="Suc_Fer-like"/>
    <property type="match status" value="1"/>
</dbReference>
<dbReference type="STRING" id="27342.A0A0H2S247"/>
<evidence type="ECO:0008006" key="3">
    <source>
        <dbReference type="Google" id="ProtNLM"/>
    </source>
</evidence>
<evidence type="ECO:0000313" key="1">
    <source>
        <dbReference type="EMBL" id="KLO18089.1"/>
    </source>
</evidence>
<reference evidence="1 2" key="1">
    <citation type="submission" date="2015-04" db="EMBL/GenBank/DDBJ databases">
        <title>Complete genome sequence of Schizopora paradoxa KUC8140, a cosmopolitan wood degrader in East Asia.</title>
        <authorList>
            <consortium name="DOE Joint Genome Institute"/>
            <person name="Min B."/>
            <person name="Park H."/>
            <person name="Jang Y."/>
            <person name="Kim J.-J."/>
            <person name="Kim K.H."/>
            <person name="Pangilinan J."/>
            <person name="Lipzen A."/>
            <person name="Riley R."/>
            <person name="Grigoriev I.V."/>
            <person name="Spatafora J.W."/>
            <person name="Choi I.-G."/>
        </authorList>
    </citation>
    <scope>NUCLEOTIDE SEQUENCE [LARGE SCALE GENOMIC DNA]</scope>
    <source>
        <strain evidence="1 2">KUC8140</strain>
    </source>
</reference>
<dbReference type="OrthoDB" id="10253744at2759"/>
<protein>
    <recommendedName>
        <fullName evidence="3">Sucraseferredoxin-like protein</fullName>
    </recommendedName>
</protein>
<dbReference type="InterPro" id="IPR009737">
    <property type="entry name" value="Aim32/Apd1-like"/>
</dbReference>
<dbReference type="InterPro" id="IPR036249">
    <property type="entry name" value="Thioredoxin-like_sf"/>
</dbReference>
<dbReference type="SUPFAM" id="SSF52833">
    <property type="entry name" value="Thioredoxin-like"/>
    <property type="match status" value="1"/>
</dbReference>
<dbReference type="CDD" id="cd03062">
    <property type="entry name" value="TRX_Fd_Sucrase"/>
    <property type="match status" value="1"/>
</dbReference>
<dbReference type="InParanoid" id="A0A0H2S247"/>